<protein>
    <submittedName>
        <fullName evidence="2">Putative secreted protein</fullName>
    </submittedName>
</protein>
<evidence type="ECO:0000313" key="2">
    <source>
        <dbReference type="EMBL" id="JAW13518.1"/>
    </source>
</evidence>
<dbReference type="AlphaFoldDB" id="A0A224XUM7"/>
<proteinExistence type="predicted"/>
<dbReference type="EMBL" id="GFTR01002908">
    <property type="protein sequence ID" value="JAW13518.1"/>
    <property type="molecule type" value="Transcribed_RNA"/>
</dbReference>
<name>A0A224XUM7_9HEMI</name>
<reference evidence="2" key="1">
    <citation type="journal article" date="2018" name="PLoS Negl. Trop. Dis.">
        <title>An insight into the salivary gland and fat body transcriptome of Panstrongylus lignarius (Hemiptera: Heteroptera), the main vector of Chagas disease in Peru.</title>
        <authorList>
            <person name="Nevoa J.C."/>
            <person name="Mendes M.T."/>
            <person name="da Silva M.V."/>
            <person name="Soares S.C."/>
            <person name="Oliveira C.J.F."/>
            <person name="Ribeiro J.M.C."/>
        </authorList>
    </citation>
    <scope>NUCLEOTIDE SEQUENCE</scope>
</reference>
<feature type="chain" id="PRO_5012036283" evidence="1">
    <location>
        <begin position="20"/>
        <end position="175"/>
    </location>
</feature>
<feature type="signal peptide" evidence="1">
    <location>
        <begin position="1"/>
        <end position="19"/>
    </location>
</feature>
<sequence>MKHFLIFLSALVLAQCLTAEESYPFGKDAEELLVPLLKEFHQLKQLVDEVKQYQKTQKISPLAQEIDGTPFIEAWDTDACNKVTDTLGQAANLAENITSWLFDAGLTFSKKILQLIYCAQEKPDEAIQCALQRIDDIRDAVDSYKPLVRQFKDDIHSLAAELRQDLKKCLSIQKL</sequence>
<keyword evidence="1" id="KW-0732">Signal</keyword>
<accession>A0A224XUM7</accession>
<evidence type="ECO:0000256" key="1">
    <source>
        <dbReference type="SAM" id="SignalP"/>
    </source>
</evidence>
<organism evidence="2">
    <name type="scientific">Panstrongylus lignarius</name>
    <dbReference type="NCBI Taxonomy" id="156445"/>
    <lineage>
        <taxon>Eukaryota</taxon>
        <taxon>Metazoa</taxon>
        <taxon>Ecdysozoa</taxon>
        <taxon>Arthropoda</taxon>
        <taxon>Hexapoda</taxon>
        <taxon>Insecta</taxon>
        <taxon>Pterygota</taxon>
        <taxon>Neoptera</taxon>
        <taxon>Paraneoptera</taxon>
        <taxon>Hemiptera</taxon>
        <taxon>Heteroptera</taxon>
        <taxon>Panheteroptera</taxon>
        <taxon>Cimicomorpha</taxon>
        <taxon>Reduviidae</taxon>
        <taxon>Triatominae</taxon>
        <taxon>Panstrongylus</taxon>
    </lineage>
</organism>